<dbReference type="InterPro" id="IPR025447">
    <property type="entry name" value="DUF4192"/>
</dbReference>
<dbReference type="Proteomes" id="UP001261125">
    <property type="component" value="Unassembled WGS sequence"/>
</dbReference>
<proteinExistence type="predicted"/>
<protein>
    <submittedName>
        <fullName evidence="1">DUF4192 family protein</fullName>
    </submittedName>
</protein>
<dbReference type="EMBL" id="JAWDIT010000001">
    <property type="protein sequence ID" value="MDU0344880.1"/>
    <property type="molecule type" value="Genomic_DNA"/>
</dbReference>
<evidence type="ECO:0000313" key="2">
    <source>
        <dbReference type="Proteomes" id="UP001261125"/>
    </source>
</evidence>
<name>A0ABU3SKH2_9MICO</name>
<gene>
    <name evidence="1" type="ORF">RWH44_04100</name>
</gene>
<sequence>MTPTVVRAASSASFLALVPHLLECTPRESLVVVPFADGRSLGAMRVDLPRGGPTEAESIASTVIGMACKVASTDAIVPVVYTDHPVTGGSDLPERALIDEIASRAGICGLRVLDALVVGPDAWACYLDPAGTSAASLSEIADADARGADALPRTDQFSAAALPAVDTETAASVARSLGDVDDTLGRPRDRRRLPLARRAEADEIASLLADPPALFERAVTESGRLRSTMIAALAFCLERPSLRDVALMQWAADVAAGDAVLRAQTAFSVGTPFPEDLARPMWGEGARPEPERLRTALEVCRQVAATVPPDRRPGALSACAWLAWAQGRSSHAGTYAEEAIRIDPQHGLSAIMLSLLDAGRLPEWVFERPTSPAGRGSSRGYRAR</sequence>
<reference evidence="1 2" key="1">
    <citation type="submission" date="2023-09" db="EMBL/GenBank/DDBJ databases">
        <title>Microbacterium fusihabitans sp. nov., Microbacterium phycihabitans sp. nov., and Microbacterium cervinum sp. nov., isolated from dried seaweeds of beach.</title>
        <authorList>
            <person name="Lee S.D."/>
        </authorList>
    </citation>
    <scope>NUCLEOTIDE SEQUENCE [LARGE SCALE GENOMIC DNA]</scope>
    <source>
        <strain evidence="1 2">KSW2-29</strain>
    </source>
</reference>
<organism evidence="1 2">
    <name type="scientific">Microbacterium phycohabitans</name>
    <dbReference type="NCBI Taxonomy" id="3075993"/>
    <lineage>
        <taxon>Bacteria</taxon>
        <taxon>Bacillati</taxon>
        <taxon>Actinomycetota</taxon>
        <taxon>Actinomycetes</taxon>
        <taxon>Micrococcales</taxon>
        <taxon>Microbacteriaceae</taxon>
        <taxon>Microbacterium</taxon>
    </lineage>
</organism>
<comment type="caution">
    <text evidence="1">The sequence shown here is derived from an EMBL/GenBank/DDBJ whole genome shotgun (WGS) entry which is preliminary data.</text>
</comment>
<accession>A0ABU3SKH2</accession>
<evidence type="ECO:0000313" key="1">
    <source>
        <dbReference type="EMBL" id="MDU0344880.1"/>
    </source>
</evidence>
<keyword evidence="2" id="KW-1185">Reference proteome</keyword>
<dbReference type="RefSeq" id="WP_316003555.1">
    <property type="nucleotide sequence ID" value="NZ_JAWDIT010000001.1"/>
</dbReference>
<dbReference type="Pfam" id="PF13830">
    <property type="entry name" value="DUF4192"/>
    <property type="match status" value="2"/>
</dbReference>